<name>A0AAV7SE31_PLEWA</name>
<proteinExistence type="predicted"/>
<feature type="region of interest" description="Disordered" evidence="1">
    <location>
        <begin position="44"/>
        <end position="63"/>
    </location>
</feature>
<dbReference type="Proteomes" id="UP001066276">
    <property type="component" value="Chromosome 4_2"/>
</dbReference>
<sequence length="139" mass="14486">MATGRAWCGTEGRALGGIGVKAGPEHDSEELRAACLTRTTSVISHTGGRRRGAGAVRKPLEDGDHKMADEGLLAPTQTVELMPVQSNHAQQQPARVGAEAESGAGCIGAEVGAMMGAESHRSVRRAFLWVTGLNWTAAI</sequence>
<accession>A0AAV7SE31</accession>
<keyword evidence="3" id="KW-1185">Reference proteome</keyword>
<gene>
    <name evidence="2" type="ORF">NDU88_001929</name>
</gene>
<evidence type="ECO:0000313" key="3">
    <source>
        <dbReference type="Proteomes" id="UP001066276"/>
    </source>
</evidence>
<dbReference type="EMBL" id="JANPWB010000008">
    <property type="protein sequence ID" value="KAJ1161443.1"/>
    <property type="molecule type" value="Genomic_DNA"/>
</dbReference>
<comment type="caution">
    <text evidence="2">The sequence shown here is derived from an EMBL/GenBank/DDBJ whole genome shotgun (WGS) entry which is preliminary data.</text>
</comment>
<protein>
    <submittedName>
        <fullName evidence="2">Uncharacterized protein</fullName>
    </submittedName>
</protein>
<organism evidence="2 3">
    <name type="scientific">Pleurodeles waltl</name>
    <name type="common">Iberian ribbed newt</name>
    <dbReference type="NCBI Taxonomy" id="8319"/>
    <lineage>
        <taxon>Eukaryota</taxon>
        <taxon>Metazoa</taxon>
        <taxon>Chordata</taxon>
        <taxon>Craniata</taxon>
        <taxon>Vertebrata</taxon>
        <taxon>Euteleostomi</taxon>
        <taxon>Amphibia</taxon>
        <taxon>Batrachia</taxon>
        <taxon>Caudata</taxon>
        <taxon>Salamandroidea</taxon>
        <taxon>Salamandridae</taxon>
        <taxon>Pleurodelinae</taxon>
        <taxon>Pleurodeles</taxon>
    </lineage>
</organism>
<evidence type="ECO:0000256" key="1">
    <source>
        <dbReference type="SAM" id="MobiDB-lite"/>
    </source>
</evidence>
<dbReference type="AlphaFoldDB" id="A0AAV7SE31"/>
<evidence type="ECO:0000313" key="2">
    <source>
        <dbReference type="EMBL" id="KAJ1161443.1"/>
    </source>
</evidence>
<reference evidence="2" key="1">
    <citation type="journal article" date="2022" name="bioRxiv">
        <title>Sequencing and chromosome-scale assembly of the giantPleurodeles waltlgenome.</title>
        <authorList>
            <person name="Brown T."/>
            <person name="Elewa A."/>
            <person name="Iarovenko S."/>
            <person name="Subramanian E."/>
            <person name="Araus A.J."/>
            <person name="Petzold A."/>
            <person name="Susuki M."/>
            <person name="Suzuki K.-i.T."/>
            <person name="Hayashi T."/>
            <person name="Toyoda A."/>
            <person name="Oliveira C."/>
            <person name="Osipova E."/>
            <person name="Leigh N.D."/>
            <person name="Simon A."/>
            <person name="Yun M.H."/>
        </authorList>
    </citation>
    <scope>NUCLEOTIDE SEQUENCE</scope>
    <source>
        <strain evidence="2">20211129_DDA</strain>
        <tissue evidence="2">Liver</tissue>
    </source>
</reference>